<evidence type="ECO:0000313" key="3">
    <source>
        <dbReference type="Proteomes" id="UP000756346"/>
    </source>
</evidence>
<feature type="compositionally biased region" description="Polar residues" evidence="1">
    <location>
        <begin position="21"/>
        <end position="31"/>
    </location>
</feature>
<sequence length="385" mass="44411">MELTPIKIRLKKRRAGDKGSHQPSGSHQTQKALDRERHRKKRRRKHKTGESHAAVRASYFEREVPLEVLESIFWQSENVNLPLSSLRFGWLLSGRPTLRQTFINAFAPTWDIWHGCVQQISAEGRRIFSSAGQEEVPEQWGGNPDFQSALLRQPWSDIDMILESEQFWCNRSARDRVYEPAKLWGDVQSQTLEEDDPQVSSLVRDEFLNDYAAFRQTEKLALPLDGSLVNTSKTYIRAHQDTQIPEELITGPWADAKSIQKLFWLVRAGCRLTEDQTWEVTLEGFQNAVWGSAKYEPGWKKPSSGQEAPPEHKVDLTVVRLLVALDAFRQWPPHVVRDELDKLLQRLEDSKKYSPVNVYAYTHAALEVRRHYPDEEGEYAGKLPS</sequence>
<organism evidence="2 3">
    <name type="scientific">Microdochium trichocladiopsis</name>
    <dbReference type="NCBI Taxonomy" id="1682393"/>
    <lineage>
        <taxon>Eukaryota</taxon>
        <taxon>Fungi</taxon>
        <taxon>Dikarya</taxon>
        <taxon>Ascomycota</taxon>
        <taxon>Pezizomycotina</taxon>
        <taxon>Sordariomycetes</taxon>
        <taxon>Xylariomycetidae</taxon>
        <taxon>Xylariales</taxon>
        <taxon>Microdochiaceae</taxon>
        <taxon>Microdochium</taxon>
    </lineage>
</organism>
<proteinExistence type="predicted"/>
<protein>
    <submittedName>
        <fullName evidence="2">Uncharacterized protein</fullName>
    </submittedName>
</protein>
<keyword evidence="3" id="KW-1185">Reference proteome</keyword>
<reference evidence="2" key="1">
    <citation type="journal article" date="2021" name="Nat. Commun.">
        <title>Genetic determinants of endophytism in the Arabidopsis root mycobiome.</title>
        <authorList>
            <person name="Mesny F."/>
            <person name="Miyauchi S."/>
            <person name="Thiergart T."/>
            <person name="Pickel B."/>
            <person name="Atanasova L."/>
            <person name="Karlsson M."/>
            <person name="Huettel B."/>
            <person name="Barry K.W."/>
            <person name="Haridas S."/>
            <person name="Chen C."/>
            <person name="Bauer D."/>
            <person name="Andreopoulos W."/>
            <person name="Pangilinan J."/>
            <person name="LaButti K."/>
            <person name="Riley R."/>
            <person name="Lipzen A."/>
            <person name="Clum A."/>
            <person name="Drula E."/>
            <person name="Henrissat B."/>
            <person name="Kohler A."/>
            <person name="Grigoriev I.V."/>
            <person name="Martin F.M."/>
            <person name="Hacquard S."/>
        </authorList>
    </citation>
    <scope>NUCLEOTIDE SEQUENCE</scope>
    <source>
        <strain evidence="2">MPI-CAGE-CH-0230</strain>
    </source>
</reference>
<comment type="caution">
    <text evidence="2">The sequence shown here is derived from an EMBL/GenBank/DDBJ whole genome shotgun (WGS) entry which is preliminary data.</text>
</comment>
<dbReference type="RefSeq" id="XP_046016711.1">
    <property type="nucleotide sequence ID" value="XM_046156383.1"/>
</dbReference>
<gene>
    <name evidence="2" type="ORF">B0I36DRAFT_345681</name>
</gene>
<feature type="region of interest" description="Disordered" evidence="1">
    <location>
        <begin position="1"/>
        <end position="53"/>
    </location>
</feature>
<dbReference type="GeneID" id="70185929"/>
<dbReference type="AlphaFoldDB" id="A0A9P8YGD7"/>
<accession>A0A9P8YGD7</accession>
<evidence type="ECO:0000313" key="2">
    <source>
        <dbReference type="EMBL" id="KAH7037590.1"/>
    </source>
</evidence>
<dbReference type="OrthoDB" id="4167490at2759"/>
<dbReference type="EMBL" id="JAGTJQ010000002">
    <property type="protein sequence ID" value="KAH7037590.1"/>
    <property type="molecule type" value="Genomic_DNA"/>
</dbReference>
<name>A0A9P8YGD7_9PEZI</name>
<feature type="compositionally biased region" description="Basic residues" evidence="1">
    <location>
        <begin position="37"/>
        <end position="47"/>
    </location>
</feature>
<dbReference type="Proteomes" id="UP000756346">
    <property type="component" value="Unassembled WGS sequence"/>
</dbReference>
<evidence type="ECO:0000256" key="1">
    <source>
        <dbReference type="SAM" id="MobiDB-lite"/>
    </source>
</evidence>